<evidence type="ECO:0000256" key="5">
    <source>
        <dbReference type="ARBA" id="ARBA00023239"/>
    </source>
</evidence>
<dbReference type="PhylomeDB" id="Q46IG0"/>
<comment type="catalytic activity">
    <reaction evidence="1">
        <text>GDP-alpha-D-mannose = GDP-4-dehydro-alpha-D-rhamnose + H2O</text>
        <dbReference type="Rhea" id="RHEA:23820"/>
        <dbReference type="ChEBI" id="CHEBI:15377"/>
        <dbReference type="ChEBI" id="CHEBI:57527"/>
        <dbReference type="ChEBI" id="CHEBI:57964"/>
        <dbReference type="EC" id="4.2.1.47"/>
    </reaction>
</comment>
<dbReference type="InterPro" id="IPR036291">
    <property type="entry name" value="NAD(P)-bd_dom_sf"/>
</dbReference>
<dbReference type="OrthoDB" id="9779041at2"/>
<name>Q46IG0_PROMT</name>
<evidence type="ECO:0000259" key="7">
    <source>
        <dbReference type="Pfam" id="PF16363"/>
    </source>
</evidence>
<dbReference type="GO" id="GO:0042351">
    <property type="term" value="P:'de novo' GDP-L-fucose biosynthetic process"/>
    <property type="evidence" value="ECO:0007669"/>
    <property type="project" value="TreeGrafter"/>
</dbReference>
<dbReference type="FunFam" id="3.40.50.720:FF:000924">
    <property type="entry name" value="GDP-mannose 4,6 dehydratase"/>
    <property type="match status" value="1"/>
</dbReference>
<dbReference type="STRING" id="59920.PMN2A_1228"/>
<dbReference type="AlphaFoldDB" id="Q46IG0"/>
<evidence type="ECO:0000313" key="8">
    <source>
        <dbReference type="EMBL" id="AAZ58718.1"/>
    </source>
</evidence>
<dbReference type="SUPFAM" id="SSF51735">
    <property type="entry name" value="NAD(P)-binding Rossmann-fold domains"/>
    <property type="match status" value="1"/>
</dbReference>
<evidence type="ECO:0000256" key="3">
    <source>
        <dbReference type="ARBA" id="ARBA00009263"/>
    </source>
</evidence>
<reference evidence="8 9" key="1">
    <citation type="journal article" date="2007" name="PLoS Genet.">
        <title>Patterns and implications of gene gain and loss in the evolution of Prochlorococcus.</title>
        <authorList>
            <person name="Kettler G.C."/>
            <person name="Martiny A.C."/>
            <person name="Huang K."/>
            <person name="Zucker J."/>
            <person name="Coleman M.L."/>
            <person name="Rodrigue S."/>
            <person name="Chen F."/>
            <person name="Lapidus A."/>
            <person name="Ferriera S."/>
            <person name="Johnson J."/>
            <person name="Steglich C."/>
            <person name="Church G.M."/>
            <person name="Richardson P."/>
            <person name="Chisholm S.W."/>
        </authorList>
    </citation>
    <scope>NUCLEOTIDE SEQUENCE [LARGE SCALE GENOMIC DNA]</scope>
    <source>
        <strain evidence="8 9">NATL2A</strain>
    </source>
</reference>
<organism evidence="8 9">
    <name type="scientific">Prochlorococcus marinus (strain NATL2A)</name>
    <dbReference type="NCBI Taxonomy" id="59920"/>
    <lineage>
        <taxon>Bacteria</taxon>
        <taxon>Bacillati</taxon>
        <taxon>Cyanobacteriota</taxon>
        <taxon>Cyanophyceae</taxon>
        <taxon>Synechococcales</taxon>
        <taxon>Prochlorococcaceae</taxon>
        <taxon>Prochlorococcus</taxon>
    </lineage>
</organism>
<comment type="similarity">
    <text evidence="3">Belongs to the NAD(P)-dependent epimerase/dehydratase family. GDP-mannose 4,6-dehydratase subfamily.</text>
</comment>
<evidence type="ECO:0000256" key="2">
    <source>
        <dbReference type="ARBA" id="ARBA00001937"/>
    </source>
</evidence>
<dbReference type="PANTHER" id="PTHR43715:SF1">
    <property type="entry name" value="GDP-MANNOSE 4,6 DEHYDRATASE"/>
    <property type="match status" value="1"/>
</dbReference>
<dbReference type="Pfam" id="PF16363">
    <property type="entry name" value="GDP_Man_Dehyd"/>
    <property type="match status" value="1"/>
</dbReference>
<dbReference type="RefSeq" id="WP_011295572.1">
    <property type="nucleotide sequence ID" value="NC_007335.2"/>
</dbReference>
<proteinExistence type="inferred from homology"/>
<gene>
    <name evidence="8" type="ordered locus">PMN2A_1228</name>
</gene>
<dbReference type="KEGG" id="pmn:PMN2A_1228"/>
<feature type="domain" description="NAD(P)-binding" evidence="7">
    <location>
        <begin position="8"/>
        <end position="311"/>
    </location>
</feature>
<accession>Q46IG0</accession>
<protein>
    <recommendedName>
        <fullName evidence="4">GDP-mannose 4,6-dehydratase</fullName>
        <ecNumber evidence="4">4.2.1.47</ecNumber>
    </recommendedName>
</protein>
<dbReference type="Gene3D" id="3.40.50.720">
    <property type="entry name" value="NAD(P)-binding Rossmann-like Domain"/>
    <property type="match status" value="1"/>
</dbReference>
<evidence type="ECO:0000256" key="6">
    <source>
        <dbReference type="ARBA" id="ARBA00059383"/>
    </source>
</evidence>
<dbReference type="EMBL" id="CP000095">
    <property type="protein sequence ID" value="AAZ58718.1"/>
    <property type="molecule type" value="Genomic_DNA"/>
</dbReference>
<dbReference type="InterPro" id="IPR016040">
    <property type="entry name" value="NAD(P)-bd_dom"/>
</dbReference>
<comment type="cofactor">
    <cofactor evidence="2">
        <name>NADP(+)</name>
        <dbReference type="ChEBI" id="CHEBI:58349"/>
    </cofactor>
</comment>
<dbReference type="HOGENOM" id="CLU_007383_14_0_3"/>
<keyword evidence="5" id="KW-0456">Lyase</keyword>
<dbReference type="InterPro" id="IPR006368">
    <property type="entry name" value="GDP_Man_deHydtase"/>
</dbReference>
<comment type="function">
    <text evidence="6">Catalyzes the conversion of GDP-D-mannose to GDP-4-dehydro-6-deoxy-D-mannose.</text>
</comment>
<evidence type="ECO:0000256" key="1">
    <source>
        <dbReference type="ARBA" id="ARBA00000188"/>
    </source>
</evidence>
<evidence type="ECO:0000256" key="4">
    <source>
        <dbReference type="ARBA" id="ARBA00011989"/>
    </source>
</evidence>
<keyword evidence="9" id="KW-1185">Reference proteome</keyword>
<dbReference type="Gene3D" id="3.90.25.10">
    <property type="entry name" value="UDP-galactose 4-epimerase, domain 1"/>
    <property type="match status" value="1"/>
</dbReference>
<dbReference type="GO" id="GO:0008446">
    <property type="term" value="F:GDP-mannose 4,6-dehydratase activity"/>
    <property type="evidence" value="ECO:0007669"/>
    <property type="project" value="UniProtKB-EC"/>
</dbReference>
<evidence type="ECO:0000313" key="9">
    <source>
        <dbReference type="Proteomes" id="UP000002535"/>
    </source>
</evidence>
<dbReference type="PANTHER" id="PTHR43715">
    <property type="entry name" value="GDP-MANNOSE 4,6-DEHYDRATASE"/>
    <property type="match status" value="1"/>
</dbReference>
<sequence length="314" mass="35701">MKSKTAVVLGCKGQDGSLMCRSLLEKNYKVIGLIRGELKDESNLHKLDIKNKIKIETGDIKDFQIISNLIEKYQPDCVYNLAAQSSVGQSFQNPKETIDSIVNGTMNILNVCKIINYTGRIFFAGSSEMFGNIESKANIDHPQQPNSPYAIAKQTSFNLVKMYREIYALKCTTGILFNHESNLRPETFVTQKIIKTAQEIKKYKKKKLIIGNIDIIRDWGWAPEYINAIQLISNSNLIKDHIVCTGKATSLKTFIQKVFAKLDLDWEEFTVVNKNLFRASDIKRSCGDPTPLFEELGWKSKVNFDSVIERMLNQ</sequence>
<dbReference type="EC" id="4.2.1.47" evidence="4"/>
<dbReference type="Proteomes" id="UP000002535">
    <property type="component" value="Chromosome"/>
</dbReference>